<sequence>MVDTARGELANKGLPSAATAVRTSRSMMLNKIATNVPFETSVKGHETRGLAWRESLWP</sequence>
<keyword evidence="2" id="KW-1185">Reference proteome</keyword>
<organism evidence="1 2">
    <name type="scientific">Aspergillus glaucus CBS 516.65</name>
    <dbReference type="NCBI Taxonomy" id="1160497"/>
    <lineage>
        <taxon>Eukaryota</taxon>
        <taxon>Fungi</taxon>
        <taxon>Dikarya</taxon>
        <taxon>Ascomycota</taxon>
        <taxon>Pezizomycotina</taxon>
        <taxon>Eurotiomycetes</taxon>
        <taxon>Eurotiomycetidae</taxon>
        <taxon>Eurotiales</taxon>
        <taxon>Aspergillaceae</taxon>
        <taxon>Aspergillus</taxon>
        <taxon>Aspergillus subgen. Aspergillus</taxon>
    </lineage>
</organism>
<dbReference type="RefSeq" id="XP_022405250.1">
    <property type="nucleotide sequence ID" value="XM_022545552.1"/>
</dbReference>
<evidence type="ECO:0000313" key="2">
    <source>
        <dbReference type="Proteomes" id="UP000184300"/>
    </source>
</evidence>
<dbReference type="VEuPathDB" id="FungiDB:ASPGLDRAFT_42158"/>
<proteinExistence type="predicted"/>
<evidence type="ECO:0000313" key="1">
    <source>
        <dbReference type="EMBL" id="OJJ88574.1"/>
    </source>
</evidence>
<name>A0A1L9VXC5_ASPGL</name>
<dbReference type="GeneID" id="34461813"/>
<dbReference type="AlphaFoldDB" id="A0A1L9VXC5"/>
<dbReference type="Proteomes" id="UP000184300">
    <property type="component" value="Unassembled WGS sequence"/>
</dbReference>
<reference evidence="2" key="1">
    <citation type="journal article" date="2017" name="Genome Biol.">
        <title>Comparative genomics reveals high biological diversity and specific adaptations in the industrially and medically important fungal genus Aspergillus.</title>
        <authorList>
            <person name="de Vries R.P."/>
            <person name="Riley R."/>
            <person name="Wiebenga A."/>
            <person name="Aguilar-Osorio G."/>
            <person name="Amillis S."/>
            <person name="Uchima C.A."/>
            <person name="Anderluh G."/>
            <person name="Asadollahi M."/>
            <person name="Askin M."/>
            <person name="Barry K."/>
            <person name="Battaglia E."/>
            <person name="Bayram O."/>
            <person name="Benocci T."/>
            <person name="Braus-Stromeyer S.A."/>
            <person name="Caldana C."/>
            <person name="Canovas D."/>
            <person name="Cerqueira G.C."/>
            <person name="Chen F."/>
            <person name="Chen W."/>
            <person name="Choi C."/>
            <person name="Clum A."/>
            <person name="Dos Santos R.A."/>
            <person name="Damasio A.R."/>
            <person name="Diallinas G."/>
            <person name="Emri T."/>
            <person name="Fekete E."/>
            <person name="Flipphi M."/>
            <person name="Freyberg S."/>
            <person name="Gallo A."/>
            <person name="Gournas C."/>
            <person name="Habgood R."/>
            <person name="Hainaut M."/>
            <person name="Harispe M.L."/>
            <person name="Henrissat B."/>
            <person name="Hilden K.S."/>
            <person name="Hope R."/>
            <person name="Hossain A."/>
            <person name="Karabika E."/>
            <person name="Karaffa L."/>
            <person name="Karanyi Z."/>
            <person name="Krasevec N."/>
            <person name="Kuo A."/>
            <person name="Kusch H."/>
            <person name="LaButti K."/>
            <person name="Lagendijk E.L."/>
            <person name="Lapidus A."/>
            <person name="Levasseur A."/>
            <person name="Lindquist E."/>
            <person name="Lipzen A."/>
            <person name="Logrieco A.F."/>
            <person name="MacCabe A."/>
            <person name="Maekelae M.R."/>
            <person name="Malavazi I."/>
            <person name="Melin P."/>
            <person name="Meyer V."/>
            <person name="Mielnichuk N."/>
            <person name="Miskei M."/>
            <person name="Molnar A.P."/>
            <person name="Mule G."/>
            <person name="Ngan C.Y."/>
            <person name="Orejas M."/>
            <person name="Orosz E."/>
            <person name="Ouedraogo J.P."/>
            <person name="Overkamp K.M."/>
            <person name="Park H.-S."/>
            <person name="Perrone G."/>
            <person name="Piumi F."/>
            <person name="Punt P.J."/>
            <person name="Ram A.F."/>
            <person name="Ramon A."/>
            <person name="Rauscher S."/>
            <person name="Record E."/>
            <person name="Riano-Pachon D.M."/>
            <person name="Robert V."/>
            <person name="Roehrig J."/>
            <person name="Ruller R."/>
            <person name="Salamov A."/>
            <person name="Salih N.S."/>
            <person name="Samson R.A."/>
            <person name="Sandor E."/>
            <person name="Sanguinetti M."/>
            <person name="Schuetze T."/>
            <person name="Sepcic K."/>
            <person name="Shelest E."/>
            <person name="Sherlock G."/>
            <person name="Sophianopoulou V."/>
            <person name="Squina F.M."/>
            <person name="Sun H."/>
            <person name="Susca A."/>
            <person name="Todd R.B."/>
            <person name="Tsang A."/>
            <person name="Unkles S.E."/>
            <person name="van de Wiele N."/>
            <person name="van Rossen-Uffink D."/>
            <person name="Oliveira J.V."/>
            <person name="Vesth T.C."/>
            <person name="Visser J."/>
            <person name="Yu J.-H."/>
            <person name="Zhou M."/>
            <person name="Andersen M.R."/>
            <person name="Archer D.B."/>
            <person name="Baker S.E."/>
            <person name="Benoit I."/>
            <person name="Brakhage A.A."/>
            <person name="Braus G.H."/>
            <person name="Fischer R."/>
            <person name="Frisvad J.C."/>
            <person name="Goldman G.H."/>
            <person name="Houbraken J."/>
            <person name="Oakley B."/>
            <person name="Pocsi I."/>
            <person name="Scazzocchio C."/>
            <person name="Seiboth B."/>
            <person name="vanKuyk P.A."/>
            <person name="Wortman J."/>
            <person name="Dyer P.S."/>
            <person name="Grigoriev I.V."/>
        </authorList>
    </citation>
    <scope>NUCLEOTIDE SEQUENCE [LARGE SCALE GENOMIC DNA]</scope>
    <source>
        <strain evidence="2">CBS 516.65</strain>
    </source>
</reference>
<gene>
    <name evidence="1" type="ORF">ASPGLDRAFT_42158</name>
</gene>
<dbReference type="EMBL" id="KV878889">
    <property type="protein sequence ID" value="OJJ88574.1"/>
    <property type="molecule type" value="Genomic_DNA"/>
</dbReference>
<protein>
    <submittedName>
        <fullName evidence="1">Uncharacterized protein</fullName>
    </submittedName>
</protein>
<accession>A0A1L9VXC5</accession>